<accession>A0A364N542</accession>
<keyword evidence="1" id="KW-0472">Membrane</keyword>
<feature type="transmembrane region" description="Helical" evidence="1">
    <location>
        <begin position="156"/>
        <end position="177"/>
    </location>
</feature>
<keyword evidence="3" id="KW-1185">Reference proteome</keyword>
<name>A0A364N542_STELY</name>
<evidence type="ECO:0000313" key="3">
    <source>
        <dbReference type="Proteomes" id="UP000249619"/>
    </source>
</evidence>
<gene>
    <name evidence="2" type="ORF">DDE83_004256</name>
</gene>
<organism evidence="2 3">
    <name type="scientific">Stemphylium lycopersici</name>
    <name type="common">Tomato gray leaf spot disease fungus</name>
    <name type="synonym">Thyrospora lycopersici</name>
    <dbReference type="NCBI Taxonomy" id="183478"/>
    <lineage>
        <taxon>Eukaryota</taxon>
        <taxon>Fungi</taxon>
        <taxon>Dikarya</taxon>
        <taxon>Ascomycota</taxon>
        <taxon>Pezizomycotina</taxon>
        <taxon>Dothideomycetes</taxon>
        <taxon>Pleosporomycetidae</taxon>
        <taxon>Pleosporales</taxon>
        <taxon>Pleosporineae</taxon>
        <taxon>Pleosporaceae</taxon>
        <taxon>Stemphylium</taxon>
    </lineage>
</organism>
<reference evidence="3" key="1">
    <citation type="submission" date="2018-05" db="EMBL/GenBank/DDBJ databases">
        <title>Draft genome sequence of Stemphylium lycopersici strain CIDEFI 213.</title>
        <authorList>
            <person name="Medina R."/>
            <person name="Franco M.E.E."/>
            <person name="Lucentini C.G."/>
            <person name="Saparrat M.C.N."/>
            <person name="Balatti P.A."/>
        </authorList>
    </citation>
    <scope>NUCLEOTIDE SEQUENCE [LARGE SCALE GENOMIC DNA]</scope>
    <source>
        <strain evidence="3">CIDEFI 213</strain>
    </source>
</reference>
<sequence>MARAGHSGTVVGSAVVVREKYYWPDLQLNIWTIVMLATAGTILGVNAQFMDQQNRLGLGTPWIMPYGVTVGALAIIFIMIEIVYIAQRKLLPGIMMLLSFILLVLFIAGVIGTAIQLFAGPNINNQCNTYVFNSDASGANLNTLAFLQQRNICQCWQAAFAFWIIGTVFLVWMMVMASQVNSNSYGR</sequence>
<protein>
    <submittedName>
        <fullName evidence="2">Arginase-like protein</fullName>
    </submittedName>
</protein>
<dbReference type="EMBL" id="QGDH01000052">
    <property type="protein sequence ID" value="RAR12128.1"/>
    <property type="molecule type" value="Genomic_DNA"/>
</dbReference>
<dbReference type="Proteomes" id="UP000249619">
    <property type="component" value="Unassembled WGS sequence"/>
</dbReference>
<proteinExistence type="predicted"/>
<evidence type="ECO:0000256" key="1">
    <source>
        <dbReference type="SAM" id="Phobius"/>
    </source>
</evidence>
<feature type="transmembrane region" description="Helical" evidence="1">
    <location>
        <begin position="97"/>
        <end position="119"/>
    </location>
</feature>
<keyword evidence="1" id="KW-1133">Transmembrane helix</keyword>
<evidence type="ECO:0000313" key="2">
    <source>
        <dbReference type="EMBL" id="RAR12128.1"/>
    </source>
</evidence>
<comment type="caution">
    <text evidence="2">The sequence shown here is derived from an EMBL/GenBank/DDBJ whole genome shotgun (WGS) entry which is preliminary data.</text>
</comment>
<keyword evidence="1" id="KW-0812">Transmembrane</keyword>
<feature type="transmembrane region" description="Helical" evidence="1">
    <location>
        <begin position="28"/>
        <end position="50"/>
    </location>
</feature>
<dbReference type="AlphaFoldDB" id="A0A364N542"/>
<feature type="transmembrane region" description="Helical" evidence="1">
    <location>
        <begin position="62"/>
        <end position="85"/>
    </location>
</feature>
<dbReference type="STRING" id="183478.A0A364N542"/>
<dbReference type="OrthoDB" id="3930290at2759"/>